<gene>
    <name evidence="6" type="primary">nfi</name>
    <name evidence="8" type="ORF">GQA94_07485</name>
</gene>
<keyword evidence="6" id="KW-0479">Metal-binding</keyword>
<comment type="subcellular location">
    <subcellularLocation>
        <location evidence="1 6">Cytoplasm</location>
    </subcellularLocation>
</comment>
<keyword evidence="3 6" id="KW-0540">Nuclease</keyword>
<keyword evidence="2 6" id="KW-0963">Cytoplasm</keyword>
<evidence type="ECO:0000313" key="8">
    <source>
        <dbReference type="EMBL" id="QGZ29906.1"/>
    </source>
</evidence>
<dbReference type="GO" id="GO:0016891">
    <property type="term" value="F:RNA endonuclease activity producing 5'-phosphomonoesters, hydrolytic mechanism"/>
    <property type="evidence" value="ECO:0007669"/>
    <property type="project" value="TreeGrafter"/>
</dbReference>
<evidence type="ECO:0000256" key="5">
    <source>
        <dbReference type="ARBA" id="ARBA00022801"/>
    </source>
</evidence>
<dbReference type="Gene3D" id="3.30.2170.10">
    <property type="entry name" value="archaeoglobus fulgidus dsm 4304 superfamily"/>
    <property type="match status" value="1"/>
</dbReference>
<dbReference type="EC" id="3.1.21.7" evidence="6"/>
<keyword evidence="4 6" id="KW-0255">Endonuclease</keyword>
<evidence type="ECO:0000256" key="3">
    <source>
        <dbReference type="ARBA" id="ARBA00022722"/>
    </source>
</evidence>
<evidence type="ECO:0000256" key="2">
    <source>
        <dbReference type="ARBA" id="ARBA00022490"/>
    </source>
</evidence>
<feature type="binding site" evidence="6">
    <location>
        <position position="50"/>
    </location>
    <ligand>
        <name>Mg(2+)</name>
        <dbReference type="ChEBI" id="CHEBI:18420"/>
    </ligand>
</feature>
<comment type="catalytic activity">
    <reaction evidence="6">
        <text>Endonucleolytic cleavage at apurinic or apyrimidinic sites to products with a 5'-phosphate.</text>
        <dbReference type="EC" id="3.1.21.7"/>
    </reaction>
</comment>
<protein>
    <recommendedName>
        <fullName evidence="6">Endonuclease V</fullName>
        <ecNumber evidence="6">3.1.21.7</ecNumber>
    </recommendedName>
    <alternativeName>
        <fullName evidence="6">Deoxyinosine 3'endonuclease</fullName>
    </alternativeName>
    <alternativeName>
        <fullName evidence="6">Deoxyribonuclease V</fullName>
        <shortName evidence="6">DNase V</shortName>
    </alternativeName>
</protein>
<accession>A0A6I6LNI9</accession>
<keyword evidence="6" id="KW-0460">Magnesium</keyword>
<dbReference type="PANTHER" id="PTHR28511:SF1">
    <property type="entry name" value="ENDONUCLEASE V"/>
    <property type="match status" value="1"/>
</dbReference>
<comment type="cofactor">
    <cofactor evidence="6">
        <name>Mg(2+)</name>
        <dbReference type="ChEBI" id="CHEBI:18420"/>
    </cofactor>
</comment>
<feature type="site" description="Interaction with target DNA" evidence="6">
    <location>
        <position position="88"/>
    </location>
</feature>
<dbReference type="InterPro" id="IPR007581">
    <property type="entry name" value="Endonuclease-V"/>
</dbReference>
<feature type="binding site" evidence="6">
    <location>
        <position position="118"/>
    </location>
    <ligand>
        <name>Mg(2+)</name>
        <dbReference type="ChEBI" id="CHEBI:18420"/>
    </ligand>
</feature>
<dbReference type="EMBL" id="CP046902">
    <property type="protein sequence ID" value="QGZ29906.1"/>
    <property type="molecule type" value="Genomic_DNA"/>
</dbReference>
<evidence type="ECO:0000256" key="6">
    <source>
        <dbReference type="HAMAP-Rule" id="MF_00801"/>
    </source>
</evidence>
<sequence>MTVNTPRPRADAFSEWDGSPAAAREIQKQLAGKVVLEDDFGPLRLIAGVDVGFEAGGEITRAAAVLLDAETLEPLAQALARIPTCMPYIPGLLSFRELPAVLQALDSLGYTPDLILSDGHGIAHPRGLGIAAHLGVITGLPTIGVAKKILTGHHAPLGERRGERVDLLDKGGSVIGSVLRSKDKVRPLIISPGNRVSLASAPQLVLRYVTRYRLPEPTRLADRLASRRDEKRADAPQATDGE</sequence>
<dbReference type="NCBIfam" id="NF008629">
    <property type="entry name" value="PRK11617.1"/>
    <property type="match status" value="1"/>
</dbReference>
<dbReference type="GO" id="GO:0006281">
    <property type="term" value="P:DNA repair"/>
    <property type="evidence" value="ECO:0007669"/>
    <property type="project" value="UniProtKB-UniRule"/>
</dbReference>
<dbReference type="GO" id="GO:0000287">
    <property type="term" value="F:magnesium ion binding"/>
    <property type="evidence" value="ECO:0007669"/>
    <property type="project" value="UniProtKB-UniRule"/>
</dbReference>
<proteinExistence type="inferred from homology"/>
<keyword evidence="6" id="KW-0234">DNA repair</keyword>
<evidence type="ECO:0000313" key="9">
    <source>
        <dbReference type="Proteomes" id="UP000438983"/>
    </source>
</evidence>
<name>A0A6I6LNI9_STUST</name>
<dbReference type="OrthoDB" id="9790916at2"/>
<dbReference type="HAMAP" id="MF_00801">
    <property type="entry name" value="Endonuclease_5"/>
    <property type="match status" value="1"/>
</dbReference>
<dbReference type="GO" id="GO:0043737">
    <property type="term" value="F:deoxyribonuclease V activity"/>
    <property type="evidence" value="ECO:0007669"/>
    <property type="project" value="UniProtKB-UniRule"/>
</dbReference>
<evidence type="ECO:0000256" key="4">
    <source>
        <dbReference type="ARBA" id="ARBA00022759"/>
    </source>
</evidence>
<dbReference type="PANTHER" id="PTHR28511">
    <property type="entry name" value="ENDONUCLEASE V"/>
    <property type="match status" value="1"/>
</dbReference>
<dbReference type="Pfam" id="PF04493">
    <property type="entry name" value="Endonuclease_5"/>
    <property type="match status" value="1"/>
</dbReference>
<organism evidence="8 9">
    <name type="scientific">Stutzerimonas stutzeri</name>
    <name type="common">Pseudomonas stutzeri</name>
    <dbReference type="NCBI Taxonomy" id="316"/>
    <lineage>
        <taxon>Bacteria</taxon>
        <taxon>Pseudomonadati</taxon>
        <taxon>Pseudomonadota</taxon>
        <taxon>Gammaproteobacteria</taxon>
        <taxon>Pseudomonadales</taxon>
        <taxon>Pseudomonadaceae</taxon>
        <taxon>Stutzerimonas</taxon>
    </lineage>
</organism>
<dbReference type="GO" id="GO:0003727">
    <property type="term" value="F:single-stranded RNA binding"/>
    <property type="evidence" value="ECO:0007669"/>
    <property type="project" value="TreeGrafter"/>
</dbReference>
<dbReference type="RefSeq" id="WP_158187417.1">
    <property type="nucleotide sequence ID" value="NZ_CP046902.1"/>
</dbReference>
<feature type="compositionally biased region" description="Basic and acidic residues" evidence="7">
    <location>
        <begin position="223"/>
        <end position="234"/>
    </location>
</feature>
<dbReference type="Proteomes" id="UP000438983">
    <property type="component" value="Chromosome"/>
</dbReference>
<evidence type="ECO:0000256" key="1">
    <source>
        <dbReference type="ARBA" id="ARBA00004496"/>
    </source>
</evidence>
<reference evidence="8 9" key="1">
    <citation type="submission" date="2019-12" db="EMBL/GenBank/DDBJ databases">
        <title>Complete genome sequence of Pseudomonas stutzeri.</title>
        <authorList>
            <person name="Lim S.R."/>
            <person name="Kim J.H."/>
        </authorList>
    </citation>
    <scope>NUCLEOTIDE SEQUENCE [LARGE SCALE GENOMIC DNA]</scope>
    <source>
        <strain evidence="8 9">PM101005</strain>
    </source>
</reference>
<evidence type="ECO:0000256" key="7">
    <source>
        <dbReference type="SAM" id="MobiDB-lite"/>
    </source>
</evidence>
<feature type="region of interest" description="Disordered" evidence="7">
    <location>
        <begin position="223"/>
        <end position="242"/>
    </location>
</feature>
<keyword evidence="6" id="KW-0227">DNA damage</keyword>
<dbReference type="CDD" id="cd06559">
    <property type="entry name" value="Endonuclease_V"/>
    <property type="match status" value="1"/>
</dbReference>
<comment type="similarity">
    <text evidence="6">Belongs to the endonuclease V family.</text>
</comment>
<dbReference type="GO" id="GO:0005737">
    <property type="term" value="C:cytoplasm"/>
    <property type="evidence" value="ECO:0007669"/>
    <property type="project" value="UniProtKB-SubCell"/>
</dbReference>
<comment type="function">
    <text evidence="6">DNA repair enzyme involved in the repair of deaminated bases. Selectively cleaves double-stranded DNA at the second phosphodiester bond 3' to a deoxyinosine leaving behind the intact lesion on the nicked DNA.</text>
</comment>
<dbReference type="AlphaFoldDB" id="A0A6I6LNI9"/>
<keyword evidence="5 6" id="KW-0378">Hydrolase</keyword>